<evidence type="ECO:0000256" key="2">
    <source>
        <dbReference type="ARBA" id="ARBA00023125"/>
    </source>
</evidence>
<reference evidence="5 6" key="1">
    <citation type="journal article" date="2014" name="Antonie Van Leeuwenhoek">
        <title>Oenococcus alcoholitolerans sp. nov., a lactic acid bacteria isolated from cachaca and ethanol fermentation processes.</title>
        <authorList>
            <person name="Badotti F."/>
            <person name="Moreira A.P."/>
            <person name="Tonon L.A."/>
            <person name="de Lucena B.T."/>
            <person name="Gomes Fde C."/>
            <person name="Kruger R."/>
            <person name="Thompson C.C."/>
            <person name="de Morais M.A.Jr."/>
            <person name="Rosa C.A."/>
            <person name="Thompson F.L."/>
        </authorList>
    </citation>
    <scope>NUCLEOTIDE SEQUENCE [LARGE SCALE GENOMIC DNA]</scope>
    <source>
        <strain evidence="5 6">UFRJ-M7.2.18</strain>
    </source>
</reference>
<dbReference type="InterPro" id="IPR000524">
    <property type="entry name" value="Tscrpt_reg_HTH_GntR"/>
</dbReference>
<dbReference type="CDD" id="cd07377">
    <property type="entry name" value="WHTH_GntR"/>
    <property type="match status" value="1"/>
</dbReference>
<feature type="domain" description="HTH gntR-type" evidence="4">
    <location>
        <begin position="8"/>
        <end position="75"/>
    </location>
</feature>
<dbReference type="Pfam" id="PF00392">
    <property type="entry name" value="GntR"/>
    <property type="match status" value="1"/>
</dbReference>
<dbReference type="SUPFAM" id="SSF46785">
    <property type="entry name" value="Winged helix' DNA-binding domain"/>
    <property type="match status" value="1"/>
</dbReference>
<evidence type="ECO:0000256" key="1">
    <source>
        <dbReference type="ARBA" id="ARBA00023015"/>
    </source>
</evidence>
<dbReference type="Proteomes" id="UP000030023">
    <property type="component" value="Unassembled WGS sequence"/>
</dbReference>
<dbReference type="SMART" id="SM00345">
    <property type="entry name" value="HTH_GNTR"/>
    <property type="match status" value="1"/>
</dbReference>
<dbReference type="EMBL" id="AXCV01000424">
    <property type="protein sequence ID" value="KGO27496.1"/>
    <property type="molecule type" value="Genomic_DNA"/>
</dbReference>
<organism evidence="5 6">
    <name type="scientific">Oenococcus alcoholitolerans</name>
    <dbReference type="NCBI Taxonomy" id="931074"/>
    <lineage>
        <taxon>Bacteria</taxon>
        <taxon>Bacillati</taxon>
        <taxon>Bacillota</taxon>
        <taxon>Bacilli</taxon>
        <taxon>Lactobacillales</taxon>
        <taxon>Lactobacillaceae</taxon>
        <taxon>Oenococcus</taxon>
    </lineage>
</organism>
<proteinExistence type="predicted"/>
<gene>
    <name evidence="5" type="ORF">Q757_07910</name>
</gene>
<keyword evidence="6" id="KW-1185">Reference proteome</keyword>
<dbReference type="InterPro" id="IPR036390">
    <property type="entry name" value="WH_DNA-bd_sf"/>
</dbReference>
<keyword evidence="2" id="KW-0238">DNA-binding</keyword>
<dbReference type="SUPFAM" id="SSF64288">
    <property type="entry name" value="Chorismate lyase-like"/>
    <property type="match status" value="1"/>
</dbReference>
<protein>
    <recommendedName>
        <fullName evidence="4">HTH gntR-type domain-containing protein</fullName>
    </recommendedName>
</protein>
<sequence>MYLQRNTNSLRSQIVQSIQHDIFSNRKVGDQLPSEAKYAEEFGVTRSTIQKALKDLQQMNLITRVQGKGSFVHQTQPHVKLFNFKGFSDYAHEIGLEPINKVLSKKIIKKHGTEFLELERLRLLKSQESIIPMTIDHSE</sequence>
<accession>A0ABR4XPG2</accession>
<keyword evidence="1" id="KW-0805">Transcription regulation</keyword>
<dbReference type="InterPro" id="IPR050679">
    <property type="entry name" value="Bact_HTH_transcr_reg"/>
</dbReference>
<comment type="caution">
    <text evidence="5">The sequence shown here is derived from an EMBL/GenBank/DDBJ whole genome shotgun (WGS) entry which is preliminary data.</text>
</comment>
<evidence type="ECO:0000259" key="4">
    <source>
        <dbReference type="PROSITE" id="PS50949"/>
    </source>
</evidence>
<name>A0ABR4XPG2_9LACO</name>
<dbReference type="InterPro" id="IPR036388">
    <property type="entry name" value="WH-like_DNA-bd_sf"/>
</dbReference>
<dbReference type="PANTHER" id="PTHR44846">
    <property type="entry name" value="MANNOSYL-D-GLYCERATE TRANSPORT/METABOLISM SYSTEM REPRESSOR MNGR-RELATED"/>
    <property type="match status" value="1"/>
</dbReference>
<evidence type="ECO:0000256" key="3">
    <source>
        <dbReference type="ARBA" id="ARBA00023163"/>
    </source>
</evidence>
<evidence type="ECO:0000313" key="5">
    <source>
        <dbReference type="EMBL" id="KGO27496.1"/>
    </source>
</evidence>
<feature type="non-terminal residue" evidence="5">
    <location>
        <position position="139"/>
    </location>
</feature>
<dbReference type="InterPro" id="IPR028978">
    <property type="entry name" value="Chorismate_lyase_/UTRA_dom_sf"/>
</dbReference>
<evidence type="ECO:0000313" key="6">
    <source>
        <dbReference type="Proteomes" id="UP000030023"/>
    </source>
</evidence>
<keyword evidence="3" id="KW-0804">Transcription</keyword>
<dbReference type="PANTHER" id="PTHR44846:SF1">
    <property type="entry name" value="MANNOSYL-D-GLYCERATE TRANSPORT_METABOLISM SYSTEM REPRESSOR MNGR-RELATED"/>
    <property type="match status" value="1"/>
</dbReference>
<dbReference type="PRINTS" id="PR00035">
    <property type="entry name" value="HTHGNTR"/>
</dbReference>
<dbReference type="Gene3D" id="1.10.10.10">
    <property type="entry name" value="Winged helix-like DNA-binding domain superfamily/Winged helix DNA-binding domain"/>
    <property type="match status" value="1"/>
</dbReference>
<dbReference type="PROSITE" id="PS50949">
    <property type="entry name" value="HTH_GNTR"/>
    <property type="match status" value="1"/>
</dbReference>